<dbReference type="InterPro" id="IPR035093">
    <property type="entry name" value="RelE/ParE_toxin_dom_sf"/>
</dbReference>
<evidence type="ECO:0000313" key="3">
    <source>
        <dbReference type="EMBL" id="KUL25525.1"/>
    </source>
</evidence>
<keyword evidence="4" id="KW-1185">Reference proteome</keyword>
<dbReference type="AlphaFoldDB" id="A0A117MMH3"/>
<dbReference type="InterPro" id="IPR007712">
    <property type="entry name" value="RelE/ParE_toxin"/>
</dbReference>
<dbReference type="SUPFAM" id="SSF143011">
    <property type="entry name" value="RelE-like"/>
    <property type="match status" value="1"/>
</dbReference>
<evidence type="ECO:0000256" key="2">
    <source>
        <dbReference type="ARBA" id="ARBA00022649"/>
    </source>
</evidence>
<dbReference type="OrthoDB" id="9805098at2"/>
<evidence type="ECO:0000256" key="1">
    <source>
        <dbReference type="ARBA" id="ARBA00006226"/>
    </source>
</evidence>
<sequence>MVWKIEFAASAEKELASLDKSAAGRIVKYLRERVAIDPRASGKSLRGDHAGLWRYRIGDYRVICEILDEKVSVLVVRFGHRKEVYR</sequence>
<reference evidence="3 4" key="1">
    <citation type="submission" date="2015-10" db="EMBL/GenBank/DDBJ databases">
        <title>Draft Genome Sequence of Chlorobium limicola strain Frasassi Growing under Artificial Lighting in the Frasassi Cave System.</title>
        <authorList>
            <person name="Mansor M."/>
            <person name="Macalady J."/>
        </authorList>
    </citation>
    <scope>NUCLEOTIDE SEQUENCE [LARGE SCALE GENOMIC DNA]</scope>
    <source>
        <strain evidence="3 4">Frasassi</strain>
    </source>
</reference>
<dbReference type="EMBL" id="LMBR01000162">
    <property type="protein sequence ID" value="KUL25525.1"/>
    <property type="molecule type" value="Genomic_DNA"/>
</dbReference>
<gene>
    <name evidence="3" type="ORF">ASB62_06590</name>
</gene>
<dbReference type="Gene3D" id="3.30.2310.20">
    <property type="entry name" value="RelE-like"/>
    <property type="match status" value="1"/>
</dbReference>
<dbReference type="Proteomes" id="UP000053937">
    <property type="component" value="Unassembled WGS sequence"/>
</dbReference>
<dbReference type="Pfam" id="PF05016">
    <property type="entry name" value="ParE_toxin"/>
    <property type="match status" value="1"/>
</dbReference>
<dbReference type="NCBIfam" id="TIGR02385">
    <property type="entry name" value="RelE_StbE"/>
    <property type="match status" value="1"/>
</dbReference>
<dbReference type="RefSeq" id="WP_059139156.1">
    <property type="nucleotide sequence ID" value="NZ_LMBR01000162.1"/>
</dbReference>
<comment type="similarity">
    <text evidence="1">Belongs to the RelE toxin family.</text>
</comment>
<name>A0A117MMH3_CHLLI</name>
<accession>A0A117MMH3</accession>
<comment type="caution">
    <text evidence="3">The sequence shown here is derived from an EMBL/GenBank/DDBJ whole genome shotgun (WGS) entry which is preliminary data.</text>
</comment>
<proteinExistence type="inferred from homology"/>
<protein>
    <submittedName>
        <fullName evidence="3">Addiction module toxin RelE</fullName>
    </submittedName>
</protein>
<organism evidence="3 4">
    <name type="scientific">Chlorobium limicola</name>
    <dbReference type="NCBI Taxonomy" id="1092"/>
    <lineage>
        <taxon>Bacteria</taxon>
        <taxon>Pseudomonadati</taxon>
        <taxon>Chlorobiota</taxon>
        <taxon>Chlorobiia</taxon>
        <taxon>Chlorobiales</taxon>
        <taxon>Chlorobiaceae</taxon>
        <taxon>Chlorobium/Pelodictyon group</taxon>
        <taxon>Chlorobium</taxon>
    </lineage>
</organism>
<keyword evidence="2" id="KW-1277">Toxin-antitoxin system</keyword>
<dbReference type="PANTHER" id="PTHR35601">
    <property type="entry name" value="TOXIN RELE"/>
    <property type="match status" value="1"/>
</dbReference>
<evidence type="ECO:0000313" key="4">
    <source>
        <dbReference type="Proteomes" id="UP000053937"/>
    </source>
</evidence>
<dbReference type="PANTHER" id="PTHR35601:SF1">
    <property type="entry name" value="TOXIN RELE"/>
    <property type="match status" value="1"/>
</dbReference>